<keyword evidence="6 13" id="KW-0963">Cytoplasm</keyword>
<comment type="function">
    <text evidence="1 13">Catalyzes the rearrangement of 1-deoxy-D-xylulose 5-phosphate (DXP) to produce the thiazole phosphate moiety of thiamine. Sulfur is provided by the thiocarboxylate moiety of the carrier protein ThiS. In vitro, sulfur can be provided by H(2)S.</text>
</comment>
<dbReference type="InterPro" id="IPR033983">
    <property type="entry name" value="Thiazole_synthase_ThiG"/>
</dbReference>
<keyword evidence="16" id="KW-1185">Reference proteome</keyword>
<dbReference type="EC" id="2.8.1.10" evidence="4 13"/>
<keyword evidence="9 13" id="KW-0704">Schiff base</keyword>
<evidence type="ECO:0000256" key="4">
    <source>
        <dbReference type="ARBA" id="ARBA00011960"/>
    </source>
</evidence>
<evidence type="ECO:0000256" key="7">
    <source>
        <dbReference type="ARBA" id="ARBA00022679"/>
    </source>
</evidence>
<evidence type="ECO:0000259" key="14">
    <source>
        <dbReference type="Pfam" id="PF05690"/>
    </source>
</evidence>
<evidence type="ECO:0000256" key="6">
    <source>
        <dbReference type="ARBA" id="ARBA00022490"/>
    </source>
</evidence>
<dbReference type="GO" id="GO:0009229">
    <property type="term" value="P:thiamine diphosphate biosynthetic process"/>
    <property type="evidence" value="ECO:0007669"/>
    <property type="project" value="UniProtKB-UniRule"/>
</dbReference>
<dbReference type="OrthoDB" id="9805935at2"/>
<dbReference type="FunFam" id="3.20.20.70:FF:000049">
    <property type="entry name" value="Thiazole synthase"/>
    <property type="match status" value="1"/>
</dbReference>
<dbReference type="PANTHER" id="PTHR34266">
    <property type="entry name" value="THIAZOLE SYNTHASE"/>
    <property type="match status" value="1"/>
</dbReference>
<comment type="catalytic activity">
    <reaction evidence="10 13">
        <text>[ThiS sulfur-carrier protein]-C-terminal-Gly-aminoethanethioate + 2-iminoacetate + 1-deoxy-D-xylulose 5-phosphate = [ThiS sulfur-carrier protein]-C-terminal Gly-Gly + 2-[(2R,5Z)-2-carboxy-4-methylthiazol-5(2H)-ylidene]ethyl phosphate + 2 H2O + H(+)</text>
        <dbReference type="Rhea" id="RHEA:26297"/>
        <dbReference type="Rhea" id="RHEA-COMP:12909"/>
        <dbReference type="Rhea" id="RHEA-COMP:19908"/>
        <dbReference type="ChEBI" id="CHEBI:15377"/>
        <dbReference type="ChEBI" id="CHEBI:15378"/>
        <dbReference type="ChEBI" id="CHEBI:57792"/>
        <dbReference type="ChEBI" id="CHEBI:62899"/>
        <dbReference type="ChEBI" id="CHEBI:77846"/>
        <dbReference type="ChEBI" id="CHEBI:90778"/>
        <dbReference type="ChEBI" id="CHEBI:232372"/>
        <dbReference type="EC" id="2.8.1.10"/>
    </reaction>
</comment>
<keyword evidence="7 13" id="KW-0808">Transferase</keyword>
<dbReference type="GO" id="GO:0005737">
    <property type="term" value="C:cytoplasm"/>
    <property type="evidence" value="ECO:0007669"/>
    <property type="project" value="UniProtKB-SubCell"/>
</dbReference>
<dbReference type="Gene3D" id="3.20.20.70">
    <property type="entry name" value="Aldolase class I"/>
    <property type="match status" value="1"/>
</dbReference>
<comment type="subunit">
    <text evidence="12 13">Homotetramer. Forms heterodimers with either ThiH or ThiS.</text>
</comment>
<proteinExistence type="inferred from homology"/>
<sequence>MLTIGDKTFESRLFTGTGKFANQQLMLDAITASGSQLATLAMKRVDFKTGGDELLTPLVDSGVNLLPNTSGARNANEAVFAARLSKEMLGTNWVKLEIHPDPKYLMPDPVETFLAAKQLCEEGFIVLPYVHADPVLCHRLEEVGCSAVMPLASPIGTNQGLDTETFLKIIIEQAQVPVVVDAGIGAPSDACKAMELGADAVLVNTAIATASDPVAMAKCFADAVVTGRQAFEAGVAQTSVAANHTSPLTQFLFEK</sequence>
<evidence type="ECO:0000256" key="13">
    <source>
        <dbReference type="HAMAP-Rule" id="MF_00443"/>
    </source>
</evidence>
<evidence type="ECO:0000256" key="12">
    <source>
        <dbReference type="ARBA" id="ARBA00062692"/>
    </source>
</evidence>
<dbReference type="EMBL" id="CP036200">
    <property type="protein sequence ID" value="QBF84715.1"/>
    <property type="molecule type" value="Genomic_DNA"/>
</dbReference>
<dbReference type="PANTHER" id="PTHR34266:SF2">
    <property type="entry name" value="THIAZOLE SYNTHASE"/>
    <property type="match status" value="1"/>
</dbReference>
<evidence type="ECO:0000256" key="9">
    <source>
        <dbReference type="ARBA" id="ARBA00023270"/>
    </source>
</evidence>
<protein>
    <recommendedName>
        <fullName evidence="5 13">Thiazole synthase</fullName>
        <ecNumber evidence="4 13">2.8.1.10</ecNumber>
    </recommendedName>
</protein>
<dbReference type="HAMAP" id="MF_00443">
    <property type="entry name" value="ThiG"/>
    <property type="match status" value="1"/>
</dbReference>
<evidence type="ECO:0000256" key="1">
    <source>
        <dbReference type="ARBA" id="ARBA00002834"/>
    </source>
</evidence>
<feature type="binding site" evidence="13">
    <location>
        <position position="156"/>
    </location>
    <ligand>
        <name>1-deoxy-D-xylulose 5-phosphate</name>
        <dbReference type="ChEBI" id="CHEBI:57792"/>
    </ligand>
</feature>
<comment type="pathway">
    <text evidence="3 13">Cofactor biosynthesis; thiamine diphosphate biosynthesis.</text>
</comment>
<feature type="binding site" evidence="13">
    <location>
        <begin position="182"/>
        <end position="183"/>
    </location>
    <ligand>
        <name>1-deoxy-D-xylulose 5-phosphate</name>
        <dbReference type="ChEBI" id="CHEBI:57792"/>
    </ligand>
</feature>
<evidence type="ECO:0000256" key="11">
    <source>
        <dbReference type="ARBA" id="ARBA00060826"/>
    </source>
</evidence>
<dbReference type="UniPathway" id="UPA00060"/>
<feature type="active site" description="Schiff-base intermediate with DXP" evidence="13">
    <location>
        <position position="95"/>
    </location>
</feature>
<dbReference type="RefSeq" id="WP_130603097.1">
    <property type="nucleotide sequence ID" value="NZ_CP036200.1"/>
</dbReference>
<evidence type="ECO:0000256" key="2">
    <source>
        <dbReference type="ARBA" id="ARBA00004496"/>
    </source>
</evidence>
<evidence type="ECO:0000256" key="10">
    <source>
        <dbReference type="ARBA" id="ARBA00049897"/>
    </source>
</evidence>
<comment type="similarity">
    <text evidence="11 13">Belongs to the ThiG family.</text>
</comment>
<reference evidence="15 16" key="1">
    <citation type="submission" date="2019-02" db="EMBL/GenBank/DDBJ databases">
        <title>Shewanella sp. D4-2 isolated from Dokdo Island.</title>
        <authorList>
            <person name="Baek K."/>
        </authorList>
    </citation>
    <scope>NUCLEOTIDE SEQUENCE [LARGE SCALE GENOMIC DNA]</scope>
    <source>
        <strain evidence="15 16">D4-2</strain>
    </source>
</reference>
<accession>A0A411PMH5</accession>
<dbReference type="KEGG" id="smai:EXU30_20105"/>
<dbReference type="GO" id="GO:1990107">
    <property type="term" value="F:thiazole synthase activity"/>
    <property type="evidence" value="ECO:0007669"/>
    <property type="project" value="UniProtKB-EC"/>
</dbReference>
<evidence type="ECO:0000256" key="3">
    <source>
        <dbReference type="ARBA" id="ARBA00004948"/>
    </source>
</evidence>
<dbReference type="CDD" id="cd04728">
    <property type="entry name" value="ThiG"/>
    <property type="match status" value="1"/>
</dbReference>
<evidence type="ECO:0000256" key="5">
    <source>
        <dbReference type="ARBA" id="ARBA00019753"/>
    </source>
</evidence>
<dbReference type="InterPro" id="IPR013785">
    <property type="entry name" value="Aldolase_TIM"/>
</dbReference>
<organism evidence="15 16">
    <name type="scientific">Shewanella maritima</name>
    <dbReference type="NCBI Taxonomy" id="2520507"/>
    <lineage>
        <taxon>Bacteria</taxon>
        <taxon>Pseudomonadati</taxon>
        <taxon>Pseudomonadota</taxon>
        <taxon>Gammaproteobacteria</taxon>
        <taxon>Alteromonadales</taxon>
        <taxon>Shewanellaceae</taxon>
        <taxon>Shewanella</taxon>
    </lineage>
</organism>
<dbReference type="Proteomes" id="UP000291106">
    <property type="component" value="Chromosome"/>
</dbReference>
<evidence type="ECO:0000313" key="15">
    <source>
        <dbReference type="EMBL" id="QBF84715.1"/>
    </source>
</evidence>
<evidence type="ECO:0000256" key="8">
    <source>
        <dbReference type="ARBA" id="ARBA00022977"/>
    </source>
</evidence>
<dbReference type="Pfam" id="PF05690">
    <property type="entry name" value="ThiG"/>
    <property type="match status" value="1"/>
</dbReference>
<feature type="binding site" evidence="13">
    <location>
        <begin position="204"/>
        <end position="205"/>
    </location>
    <ligand>
        <name>1-deoxy-D-xylulose 5-phosphate</name>
        <dbReference type="ChEBI" id="CHEBI:57792"/>
    </ligand>
</feature>
<gene>
    <name evidence="13" type="primary">thiG</name>
    <name evidence="15" type="ORF">EXU30_20105</name>
</gene>
<dbReference type="AlphaFoldDB" id="A0A411PMH5"/>
<name>A0A411PMH5_9GAMM</name>
<dbReference type="SUPFAM" id="SSF110399">
    <property type="entry name" value="ThiG-like"/>
    <property type="match status" value="1"/>
</dbReference>
<dbReference type="InterPro" id="IPR008867">
    <property type="entry name" value="ThiG"/>
</dbReference>
<comment type="subcellular location">
    <subcellularLocation>
        <location evidence="2 13">Cytoplasm</location>
    </subcellularLocation>
</comment>
<evidence type="ECO:0000313" key="16">
    <source>
        <dbReference type="Proteomes" id="UP000291106"/>
    </source>
</evidence>
<keyword evidence="8 13" id="KW-0784">Thiamine biosynthesis</keyword>
<feature type="domain" description="Thiazole synthase ThiG" evidence="14">
    <location>
        <begin position="3"/>
        <end position="247"/>
    </location>
</feature>